<dbReference type="FunFam" id="1.10.472.10:FF:000001">
    <property type="entry name" value="G2/mitotic-specific cyclin"/>
    <property type="match status" value="1"/>
</dbReference>
<feature type="domain" description="Cyclin-like" evidence="6">
    <location>
        <begin position="275"/>
        <end position="361"/>
    </location>
</feature>
<dbReference type="PROSITE" id="PS00292">
    <property type="entry name" value="CYCLINS"/>
    <property type="match status" value="1"/>
</dbReference>
<dbReference type="Pfam" id="PF00134">
    <property type="entry name" value="Cyclin_N"/>
    <property type="match status" value="1"/>
</dbReference>
<dbReference type="Pfam" id="PF02984">
    <property type="entry name" value="Cyclin_C"/>
    <property type="match status" value="1"/>
</dbReference>
<feature type="domain" description="Cyclin C-terminal" evidence="7">
    <location>
        <begin position="271"/>
        <end position="389"/>
    </location>
</feature>
<dbReference type="InterPro" id="IPR004367">
    <property type="entry name" value="Cyclin_C-dom"/>
</dbReference>
<dbReference type="SMART" id="SM01332">
    <property type="entry name" value="Cyclin_C"/>
    <property type="match status" value="1"/>
</dbReference>
<comment type="similarity">
    <text evidence="4">Belongs to the cyclin family.</text>
</comment>
<dbReference type="InterPro" id="IPR006671">
    <property type="entry name" value="Cyclin_N"/>
</dbReference>
<dbReference type="OrthoDB" id="5590282at2759"/>
<dbReference type="Gene3D" id="1.10.472.10">
    <property type="entry name" value="Cyclin-like"/>
    <property type="match status" value="2"/>
</dbReference>
<gene>
    <name evidence="8" type="ORF">LAMI_0H05292G</name>
</gene>
<keyword evidence="1" id="KW-0132">Cell division</keyword>
<dbReference type="AlphaFoldDB" id="A0A1G4KF17"/>
<dbReference type="PIRSF" id="PIRSF001771">
    <property type="entry name" value="Cyclin_A_B_D_E"/>
    <property type="match status" value="1"/>
</dbReference>
<feature type="domain" description="Cyclin-like" evidence="6">
    <location>
        <begin position="178"/>
        <end position="262"/>
    </location>
</feature>
<keyword evidence="9" id="KW-1185">Reference proteome</keyword>
<reference evidence="9" key="1">
    <citation type="submission" date="2016-03" db="EMBL/GenBank/DDBJ databases">
        <authorList>
            <person name="Devillers H."/>
        </authorList>
    </citation>
    <scope>NUCLEOTIDE SEQUENCE [LARGE SCALE GENOMIC DNA]</scope>
</reference>
<dbReference type="InterPro" id="IPR013763">
    <property type="entry name" value="Cyclin-like_dom"/>
</dbReference>
<dbReference type="GO" id="GO:0016538">
    <property type="term" value="F:cyclin-dependent protein serine/threonine kinase regulator activity"/>
    <property type="evidence" value="ECO:0007669"/>
    <property type="project" value="InterPro"/>
</dbReference>
<dbReference type="PANTHER" id="PTHR10177">
    <property type="entry name" value="CYCLINS"/>
    <property type="match status" value="1"/>
</dbReference>
<evidence type="ECO:0000256" key="3">
    <source>
        <dbReference type="ARBA" id="ARBA00023306"/>
    </source>
</evidence>
<evidence type="ECO:0000259" key="7">
    <source>
        <dbReference type="SMART" id="SM01332"/>
    </source>
</evidence>
<protein>
    <submittedName>
        <fullName evidence="8">LAMI_0H05292g1_1</fullName>
    </submittedName>
</protein>
<evidence type="ECO:0000256" key="5">
    <source>
        <dbReference type="SAM" id="MobiDB-lite"/>
    </source>
</evidence>
<dbReference type="GO" id="GO:0044772">
    <property type="term" value="P:mitotic cell cycle phase transition"/>
    <property type="evidence" value="ECO:0007669"/>
    <property type="project" value="InterPro"/>
</dbReference>
<dbReference type="InterPro" id="IPR048258">
    <property type="entry name" value="Cyclins_cyclin-box"/>
</dbReference>
<dbReference type="GO" id="GO:0051301">
    <property type="term" value="P:cell division"/>
    <property type="evidence" value="ECO:0007669"/>
    <property type="project" value="UniProtKB-KW"/>
</dbReference>
<evidence type="ECO:0000256" key="2">
    <source>
        <dbReference type="ARBA" id="ARBA00023127"/>
    </source>
</evidence>
<accession>A0A1G4KF17</accession>
<dbReference type="SMART" id="SM00385">
    <property type="entry name" value="CYCLIN"/>
    <property type="match status" value="2"/>
</dbReference>
<name>A0A1G4KF17_9SACH</name>
<evidence type="ECO:0000313" key="9">
    <source>
        <dbReference type="Proteomes" id="UP000191024"/>
    </source>
</evidence>
<evidence type="ECO:0000259" key="6">
    <source>
        <dbReference type="SMART" id="SM00385"/>
    </source>
</evidence>
<keyword evidence="2 4" id="KW-0195">Cyclin</keyword>
<proteinExistence type="inferred from homology"/>
<keyword evidence="3" id="KW-0131">Cell cycle</keyword>
<organism evidence="8 9">
    <name type="scientific">Lachancea mirantina</name>
    <dbReference type="NCBI Taxonomy" id="1230905"/>
    <lineage>
        <taxon>Eukaryota</taxon>
        <taxon>Fungi</taxon>
        <taxon>Dikarya</taxon>
        <taxon>Ascomycota</taxon>
        <taxon>Saccharomycotina</taxon>
        <taxon>Saccharomycetes</taxon>
        <taxon>Saccharomycetales</taxon>
        <taxon>Saccharomycetaceae</taxon>
        <taxon>Lachancea</taxon>
    </lineage>
</organism>
<dbReference type="Proteomes" id="UP000191024">
    <property type="component" value="Chromosome H"/>
</dbReference>
<dbReference type="InterPro" id="IPR046965">
    <property type="entry name" value="Cyclin_A/B-like"/>
</dbReference>
<evidence type="ECO:0000313" key="8">
    <source>
        <dbReference type="EMBL" id="SCV03077.1"/>
    </source>
</evidence>
<dbReference type="SUPFAM" id="SSF47954">
    <property type="entry name" value="Cyclin-like"/>
    <property type="match status" value="2"/>
</dbReference>
<dbReference type="STRING" id="1230905.A0A1G4KF17"/>
<evidence type="ECO:0000256" key="4">
    <source>
        <dbReference type="RuleBase" id="RU000383"/>
    </source>
</evidence>
<dbReference type="InterPro" id="IPR039361">
    <property type="entry name" value="Cyclin"/>
</dbReference>
<evidence type="ECO:0000256" key="1">
    <source>
        <dbReference type="ARBA" id="ARBA00022618"/>
    </source>
</evidence>
<dbReference type="InterPro" id="IPR036915">
    <property type="entry name" value="Cyclin-like_sf"/>
</dbReference>
<feature type="region of interest" description="Disordered" evidence="5">
    <location>
        <begin position="24"/>
        <end position="44"/>
    </location>
</feature>
<dbReference type="EMBL" id="LT598468">
    <property type="protein sequence ID" value="SCV03077.1"/>
    <property type="molecule type" value="Genomic_DNA"/>
</dbReference>
<sequence length="412" mass="46859">MSELDKTRTVNDQNTDENTCLKEQTAAQGTAGRAKSVPLTSNSLGHQRRALEEVKTNFSQNEKNANVTELRAVSAVPTGVVLSTNVQSKKRQIYRDSPDEEREEVEIPVAKKPKCDSPDWRDLDIIEARDLCMVSEYSDDIFCHLYEREKQTTPTYNYLFAKGCTEYLRPSLRAILVDWLVEVHLKFQLLPETLYLGINIMDRFMSLKKVSMAKLQLLAVSSLLIAAKFEEVNLPKLSQYAYITDGACSTEDMKNAELYILTTLGFEIGYPSPLNFLRRISKADGYNDEARDVAKFFLEYAICCPKFTEVVPSRLSAMAMYCARRSLDKLPRWDNTHKHYSGSVDALNDSHFRALCRELVEEIAEPSTQLNALEGKYRSERMGSVFEPAKAWCNLMAVRDCVDLFQEPTTAE</sequence>